<dbReference type="PANTHER" id="PTHR28230">
    <property type="entry name" value="CHROMOSOME 1, WHOLE GENOME SHOTGUN SEQUENCE"/>
    <property type="match status" value="1"/>
</dbReference>
<dbReference type="Proteomes" id="UP000076532">
    <property type="component" value="Unassembled WGS sequence"/>
</dbReference>
<accession>A0A166FIY8</accession>
<dbReference type="GO" id="GO:0005741">
    <property type="term" value="C:mitochondrial outer membrane"/>
    <property type="evidence" value="ECO:0007669"/>
    <property type="project" value="TreeGrafter"/>
</dbReference>
<evidence type="ECO:0000256" key="1">
    <source>
        <dbReference type="SAM" id="MobiDB-lite"/>
    </source>
</evidence>
<gene>
    <name evidence="2" type="ORF">FIBSPDRAFT_53216</name>
</gene>
<dbReference type="EMBL" id="KV417589">
    <property type="protein sequence ID" value="KZP16853.1"/>
    <property type="molecule type" value="Genomic_DNA"/>
</dbReference>
<name>A0A166FIY8_9AGAM</name>
<dbReference type="STRING" id="436010.A0A166FIY8"/>
<feature type="region of interest" description="Disordered" evidence="1">
    <location>
        <begin position="1"/>
        <end position="22"/>
    </location>
</feature>
<keyword evidence="3" id="KW-1185">Reference proteome</keyword>
<evidence type="ECO:0000313" key="2">
    <source>
        <dbReference type="EMBL" id="KZP16853.1"/>
    </source>
</evidence>
<proteinExistence type="predicted"/>
<reference evidence="2 3" key="1">
    <citation type="journal article" date="2016" name="Mol. Biol. Evol.">
        <title>Comparative Genomics of Early-Diverging Mushroom-Forming Fungi Provides Insights into the Origins of Lignocellulose Decay Capabilities.</title>
        <authorList>
            <person name="Nagy L.G."/>
            <person name="Riley R."/>
            <person name="Tritt A."/>
            <person name="Adam C."/>
            <person name="Daum C."/>
            <person name="Floudas D."/>
            <person name="Sun H."/>
            <person name="Yadav J.S."/>
            <person name="Pangilinan J."/>
            <person name="Larsson K.H."/>
            <person name="Matsuura K."/>
            <person name="Barry K."/>
            <person name="Labutti K."/>
            <person name="Kuo R."/>
            <person name="Ohm R.A."/>
            <person name="Bhattacharya S.S."/>
            <person name="Shirouzu T."/>
            <person name="Yoshinaga Y."/>
            <person name="Martin F.M."/>
            <person name="Grigoriev I.V."/>
            <person name="Hibbett D.S."/>
        </authorList>
    </citation>
    <scope>NUCLEOTIDE SEQUENCE [LARGE SCALE GENOMIC DNA]</scope>
    <source>
        <strain evidence="2 3">CBS 109695</strain>
    </source>
</reference>
<sequence>MPTSSASLSISSSSSEASYDSDEEYRQVQKEWEESLEQLQQLVSVVLLPFFGKWLGRKTSYWGSSCSLFYLSYLLTRMLSI</sequence>
<dbReference type="GO" id="GO:0070096">
    <property type="term" value="P:mitochondrial outer membrane translocase complex assembly"/>
    <property type="evidence" value="ECO:0007669"/>
    <property type="project" value="InterPro"/>
</dbReference>
<dbReference type="GO" id="GO:0045040">
    <property type="term" value="P:protein insertion into mitochondrial outer membrane"/>
    <property type="evidence" value="ECO:0007669"/>
    <property type="project" value="InterPro"/>
</dbReference>
<feature type="compositionally biased region" description="Low complexity" evidence="1">
    <location>
        <begin position="1"/>
        <end position="18"/>
    </location>
</feature>
<dbReference type="Pfam" id="PF19117">
    <property type="entry name" value="Mim2"/>
    <property type="match status" value="1"/>
</dbReference>
<dbReference type="PANTHER" id="PTHR28230:SF1">
    <property type="entry name" value="MITOCHONDRIAL IMPORT PROTEIN 2"/>
    <property type="match status" value="1"/>
</dbReference>
<evidence type="ECO:0000313" key="3">
    <source>
        <dbReference type="Proteomes" id="UP000076532"/>
    </source>
</evidence>
<dbReference type="InterPro" id="IPR037652">
    <property type="entry name" value="Mim2"/>
</dbReference>
<dbReference type="AlphaFoldDB" id="A0A166FIY8"/>
<protein>
    <submittedName>
        <fullName evidence="2">Uncharacterized protein</fullName>
    </submittedName>
</protein>
<organism evidence="2 3">
    <name type="scientific">Athelia psychrophila</name>
    <dbReference type="NCBI Taxonomy" id="1759441"/>
    <lineage>
        <taxon>Eukaryota</taxon>
        <taxon>Fungi</taxon>
        <taxon>Dikarya</taxon>
        <taxon>Basidiomycota</taxon>
        <taxon>Agaricomycotina</taxon>
        <taxon>Agaricomycetes</taxon>
        <taxon>Agaricomycetidae</taxon>
        <taxon>Atheliales</taxon>
        <taxon>Atheliaceae</taxon>
        <taxon>Athelia</taxon>
    </lineage>
</organism>